<name>A0A367Q8M2_9NOSO</name>
<protein>
    <submittedName>
        <fullName evidence="1">Uncharacterized protein</fullName>
    </submittedName>
</protein>
<sequence length="266" mass="30761">MQKSKPFTVVPESTVLLKKMNKVEYLILKSALQFPESLYNIPNDYKISNAEVAYSANNLFKNREILAEIVDEGEEYLDYSTAIQAIYPEQDIPNSKYTENSNQELLSPALKVRKPVVLTPSQIEANLSGELGALYYLTPKGASRWESLTNPDWNRYVSIFYTFTKSEEGSVEVICLNQEFIEKYLNIECYVAPVVRVKGTEIWDVLEPWSATYWKTLPKGYRLRVQSVHNNWSMSSDAPTEWIEANDEANELYNELTKWYTEPKFD</sequence>
<dbReference type="EMBL" id="LXQD01000336">
    <property type="protein sequence ID" value="RCJ20518.1"/>
    <property type="molecule type" value="Genomic_DNA"/>
</dbReference>
<reference evidence="1" key="1">
    <citation type="submission" date="2016-04" db="EMBL/GenBank/DDBJ databases">
        <authorList>
            <person name="Tabuchi Yagui T.R."/>
        </authorList>
    </citation>
    <scope>NUCLEOTIDE SEQUENCE [LARGE SCALE GENOMIC DNA]</scope>
    <source>
        <strain evidence="1">NIES-26</strain>
    </source>
</reference>
<evidence type="ECO:0000313" key="1">
    <source>
        <dbReference type="EMBL" id="RCJ20518.1"/>
    </source>
</evidence>
<dbReference type="AlphaFoldDB" id="A0A367Q8M2"/>
<proteinExistence type="predicted"/>
<organism evidence="1 2">
    <name type="scientific">Nostoc minutum NIES-26</name>
    <dbReference type="NCBI Taxonomy" id="1844469"/>
    <lineage>
        <taxon>Bacteria</taxon>
        <taxon>Bacillati</taxon>
        <taxon>Cyanobacteriota</taxon>
        <taxon>Cyanophyceae</taxon>
        <taxon>Nostocales</taxon>
        <taxon>Nostocaceae</taxon>
        <taxon>Nostoc</taxon>
    </lineage>
</organism>
<keyword evidence="2" id="KW-1185">Reference proteome</keyword>
<gene>
    <name evidence="1" type="ORF">A6770_31375</name>
</gene>
<dbReference type="Proteomes" id="UP000252107">
    <property type="component" value="Unassembled WGS sequence"/>
</dbReference>
<accession>A0A367Q8M2</accession>
<comment type="caution">
    <text evidence="1">The sequence shown here is derived from an EMBL/GenBank/DDBJ whole genome shotgun (WGS) entry which is preliminary data.</text>
</comment>
<evidence type="ECO:0000313" key="2">
    <source>
        <dbReference type="Proteomes" id="UP000252107"/>
    </source>
</evidence>